<proteinExistence type="predicted"/>
<dbReference type="EMBL" id="CP136426">
    <property type="protein sequence ID" value="WOC51712.1"/>
    <property type="molecule type" value="Genomic_DNA"/>
</dbReference>
<protein>
    <submittedName>
        <fullName evidence="1">Uncharacterized protein</fullName>
    </submittedName>
</protein>
<evidence type="ECO:0000313" key="2">
    <source>
        <dbReference type="Proteomes" id="UP001432059"/>
    </source>
</evidence>
<dbReference type="Proteomes" id="UP001432059">
    <property type="component" value="Chromosome"/>
</dbReference>
<dbReference type="AlphaFoldDB" id="A0AAU0EZA8"/>
<sequence length="56" mass="6057">MLRQLGLEKAKIEVALGEADTYNHFGKESIEILFQANAGFPLKPIQSASPVESVLG</sequence>
<evidence type="ECO:0000313" key="1">
    <source>
        <dbReference type="EMBL" id="WOC51712.1"/>
    </source>
</evidence>
<reference evidence="1" key="1">
    <citation type="submission" date="2023-10" db="EMBL/GenBank/DDBJ databases">
        <title>Characterization and whole genome sequencing of a novel strain of Bergeyella porcorum QD2021 isolated from pig.</title>
        <authorList>
            <person name="Liu G."/>
            <person name="Chen C."/>
            <person name="Han X."/>
        </authorList>
    </citation>
    <scope>NUCLEOTIDE SEQUENCE</scope>
    <source>
        <strain evidence="1">QD2021</strain>
    </source>
</reference>
<dbReference type="KEGG" id="bpor:BPO_1065"/>
<gene>
    <name evidence="1" type="ORF">BPO_1065</name>
</gene>
<name>A0AAU0EZA8_9FLAO</name>
<keyword evidence="2" id="KW-1185">Reference proteome</keyword>
<accession>A0AAU0EZA8</accession>
<organism evidence="1 2">
    <name type="scientific">Bergeyella porcorum</name>
    <dbReference type="NCBI Taxonomy" id="1735111"/>
    <lineage>
        <taxon>Bacteria</taxon>
        <taxon>Pseudomonadati</taxon>
        <taxon>Bacteroidota</taxon>
        <taxon>Flavobacteriia</taxon>
        <taxon>Flavobacteriales</taxon>
        <taxon>Weeksellaceae</taxon>
        <taxon>Bergeyella</taxon>
    </lineage>
</organism>